<keyword evidence="1 3" id="KW-0663">Pyridoxal phosphate</keyword>
<dbReference type="Gene3D" id="3.40.640.10">
    <property type="entry name" value="Type I PLP-dependent aspartate aminotransferase-like (Major domain)"/>
    <property type="match status" value="1"/>
</dbReference>
<organism evidence="4 5">
    <name type="scientific">Azospirillum isscasi</name>
    <dbReference type="NCBI Taxonomy" id="3053926"/>
    <lineage>
        <taxon>Bacteria</taxon>
        <taxon>Pseudomonadati</taxon>
        <taxon>Pseudomonadota</taxon>
        <taxon>Alphaproteobacteria</taxon>
        <taxon>Rhodospirillales</taxon>
        <taxon>Azospirillaceae</taxon>
        <taxon>Azospirillum</taxon>
    </lineage>
</organism>
<keyword evidence="5" id="KW-1185">Reference proteome</keyword>
<dbReference type="Proteomes" id="UP001227317">
    <property type="component" value="Unassembled WGS sequence"/>
</dbReference>
<dbReference type="RefSeq" id="WP_306706229.1">
    <property type="nucleotide sequence ID" value="NZ_JAUJFI010000045.1"/>
</dbReference>
<sequence length="366" mass="40675">MIPVFRPQLPKAAELLPYLKRIDEARWYSNFGPLHGEFRTRIARHYGLGDDQVVLVSNATVGIALALQAVALKRSAHQCICPSWTFAATPHAIALAGQSPVFADVDAATWTLDADQLAEQDIREASGVVMVSPFGAPIDMTKWERFAERNGIPVVCDAAASFDAIGREEFRIGTIPIVISLHATKPLAAAEGCIILCTDPDIIERIRQISNFGFSTTSVAQVLGTNAKLNEYNCAVGLASLDAWPETREKLTAMREYYWERLDEIPGLKVFGRGRSYVSNYMIIETETDGYQLSNHLAQRGIETRRWWRSGCHQHPAFTSFNVKPLPQTRRLGVHTLGLPFYSDLAKTDIDKIVDAVDEFCRPRAA</sequence>
<evidence type="ECO:0000313" key="5">
    <source>
        <dbReference type="Proteomes" id="UP001227317"/>
    </source>
</evidence>
<dbReference type="SUPFAM" id="SSF53383">
    <property type="entry name" value="PLP-dependent transferases"/>
    <property type="match status" value="1"/>
</dbReference>
<dbReference type="PIRSF" id="PIRSF000390">
    <property type="entry name" value="PLP_StrS"/>
    <property type="match status" value="1"/>
</dbReference>
<dbReference type="PANTHER" id="PTHR30244">
    <property type="entry name" value="TRANSAMINASE"/>
    <property type="match status" value="1"/>
</dbReference>
<dbReference type="EMBL" id="JAUJFI010000045">
    <property type="protein sequence ID" value="MDQ2103341.1"/>
    <property type="molecule type" value="Genomic_DNA"/>
</dbReference>
<proteinExistence type="inferred from homology"/>
<comment type="similarity">
    <text evidence="2 3">Belongs to the DegT/DnrJ/EryC1 family.</text>
</comment>
<evidence type="ECO:0000256" key="1">
    <source>
        <dbReference type="ARBA" id="ARBA00022898"/>
    </source>
</evidence>
<keyword evidence="4" id="KW-0032">Aminotransferase</keyword>
<comment type="caution">
    <text evidence="4">The sequence shown here is derived from an EMBL/GenBank/DDBJ whole genome shotgun (WGS) entry which is preliminary data.</text>
</comment>
<gene>
    <name evidence="4" type="ORF">QSG27_11645</name>
</gene>
<dbReference type="InterPro" id="IPR000653">
    <property type="entry name" value="DegT/StrS_aminotransferase"/>
</dbReference>
<evidence type="ECO:0000256" key="2">
    <source>
        <dbReference type="ARBA" id="ARBA00037999"/>
    </source>
</evidence>
<name>A0ABU0WGK3_9PROT</name>
<reference evidence="4 5" key="1">
    <citation type="submission" date="2023-06" db="EMBL/GenBank/DDBJ databases">
        <title>Azospirillum isscasensis sp.nov, a bacterium isolated from rhizosphere soil of rice.</title>
        <authorList>
            <person name="Wang H."/>
        </authorList>
    </citation>
    <scope>NUCLEOTIDE SEQUENCE [LARGE SCALE GENOMIC DNA]</scope>
    <source>
        <strain evidence="4 5">C340-1</strain>
    </source>
</reference>
<accession>A0ABU0WGK3</accession>
<keyword evidence="4" id="KW-0808">Transferase</keyword>
<dbReference type="PANTHER" id="PTHR30244:SF9">
    <property type="entry name" value="PROTEIN RV3402C"/>
    <property type="match status" value="1"/>
</dbReference>
<evidence type="ECO:0000256" key="3">
    <source>
        <dbReference type="RuleBase" id="RU004508"/>
    </source>
</evidence>
<protein>
    <submittedName>
        <fullName evidence="4">Aminotransferase class I/II-fold pyridoxal phosphate-dependent enzyme</fullName>
    </submittedName>
</protein>
<dbReference type="InterPro" id="IPR015424">
    <property type="entry name" value="PyrdxlP-dep_Trfase"/>
</dbReference>
<evidence type="ECO:0000313" key="4">
    <source>
        <dbReference type="EMBL" id="MDQ2103341.1"/>
    </source>
</evidence>
<dbReference type="GO" id="GO:0008483">
    <property type="term" value="F:transaminase activity"/>
    <property type="evidence" value="ECO:0007669"/>
    <property type="project" value="UniProtKB-KW"/>
</dbReference>
<dbReference type="Pfam" id="PF01041">
    <property type="entry name" value="DegT_DnrJ_EryC1"/>
    <property type="match status" value="1"/>
</dbReference>
<dbReference type="InterPro" id="IPR015421">
    <property type="entry name" value="PyrdxlP-dep_Trfase_major"/>
</dbReference>